<evidence type="ECO:0000256" key="5">
    <source>
        <dbReference type="PROSITE-ProRule" id="PRU00339"/>
    </source>
</evidence>
<feature type="repeat" description="TPR" evidence="5">
    <location>
        <begin position="773"/>
        <end position="806"/>
    </location>
</feature>
<feature type="repeat" description="TPR" evidence="5">
    <location>
        <begin position="1061"/>
        <end position="1094"/>
    </location>
</feature>
<evidence type="ECO:0000256" key="1">
    <source>
        <dbReference type="ARBA" id="ARBA00022676"/>
    </source>
</evidence>
<dbReference type="Pfam" id="PF01531">
    <property type="entry name" value="Glyco_transf_11"/>
    <property type="match status" value="1"/>
</dbReference>
<dbReference type="Gene3D" id="1.25.40.10">
    <property type="entry name" value="Tetratricopeptide repeat domain"/>
    <property type="match status" value="7"/>
</dbReference>
<keyword evidence="4 5" id="KW-0802">TPR repeat</keyword>
<sequence length="1515" mass="177660">MAARRSIHKSSGHLDSMASHVFNLKDMHSQHNTLNGEFLLYQVILKRLLAEGFKESSEKIKLYDYFHTDDETDQRDLMEFDNSYTAKKAIYWYTRETCIYRLLNKALRTQNIGDLIVFTQFLRGINNQLSEEQLVFCITNQSPVLQVYRGQLINKDEVNRIKHAKGQLLSTSSFLSTSTNRQKAVDFATSKPPPCDTLTTVLLEITLNLEEYNRPFAGIQHLSAFAAEEEVLFMFGCIFRIDDIWEDKQLKLWRIQLTLCGNRDSDITQFQDTMENELQGKDMLVCLGEYLVQMQKFDEAAAHYEVLLNDELITDEFDKACCYHGLAKTNDKRGEYDEAIKNLNLALNYFLNNPKAKDHPLHSQCYNDLGLISSHQENYSLSFKSYEQALKLVNNNQSITYSGLSKLHYQMGNYQIALEYQYKCLEKQFNTKPLLIASTFLELGKIYGALKEYQKALDMFDKAIRNQQQALNFDHPDLSYTYTAMASMFSDFGEDEKAFDCIKKAFILQSNSLPDNHPDFAETFKHYGNLYKKKKDFDQALHYYNQLLENQLKTLSWKHPAVADTYLLIGNVYLAKNNFDQALIYFHKLLNSQIERVPSGSSILTETYRLIANTYLNKEDFDQALLYFEKLLNNELQKKLIEDPTLANTYKIIGEIYLKKKNLSQALIYFNRLIDTQLRTIPIDEKSVADSYTLIGNIYLKHHYLDKSLLYFDKLLINQSEKQKKVDTIIPSSFRMINDVHFEKRQLDQVLSYFKQSLENQQEKLSLGDSELSNFYKIIGNIYLEKHDFDQALIYYYKLLNNEMKEKLSDDPSLIYTYKVIGDINFRKENFDEALIYFDKLLANELKRKSPKDSSLAETYKIIGNIHLKKYNLLQSIIYFNRLITCQLQIKPIEKKILSEAYTMIGNVFLKIHRFDETLLHHDHKSHIKILTNTLLPYSFRIIGITGNHQNEQRYFNQVIKHYKKLLNNTSDNLLTSDAFKIIGNTYLEQKNFDQTLIYFHKLLKNELQITSLNDTSLTEIYKIIGIIHYEKQNFDQALTYLHKLLDNELQDKQLEDPSLVDLYKIIGNIYYDKDEFSEALIYYNRLLDSQLQAKFVDEKSIDKTYMLIKNIYLKNEFFDKISLNSNNNYLDSTSLRKLSQISSSTASFKIIDNMHFEQRHWDQALNHFHQLLNHQLEKYSFGDRVLSETYKVIGNIYLRKNDSHEALIYFNKLLNNELQRKTLVDSSLANIYGIIGRIYYEKHSYQQALIFLYRFIHCQKQNQSMEHPSIIDAYRIIGKIYSKKCFSTYFGNTSHHSNLLFDKQPSVKKLLIDTYKRIRNTTFENHQRDHALIYFHKLLDEELENISSNDLYLIIAHIYLEKYDYGDGYIYLNKSLENQIERNPLENSLLGDTYAILADVFSTNDRLNHAIKYYRIALSIYEKNYSSTHWKIRKNKNVSVTPDSFSAADDLAILTLCQHTILTAGTFGWWGAFLSQNRLGDVLTDSKSDHTPIDSNCRQDDYFPSWFSFLNSTN</sequence>
<dbReference type="Pfam" id="PF13181">
    <property type="entry name" value="TPR_8"/>
    <property type="match status" value="1"/>
</dbReference>
<dbReference type="Pfam" id="PF13432">
    <property type="entry name" value="TPR_16"/>
    <property type="match status" value="1"/>
</dbReference>
<feature type="repeat" description="TPR" evidence="5">
    <location>
        <begin position="647"/>
        <end position="680"/>
    </location>
</feature>
<dbReference type="InterPro" id="IPR002516">
    <property type="entry name" value="Glyco_trans_11"/>
</dbReference>
<reference evidence="6" key="1">
    <citation type="submission" date="2021-02" db="EMBL/GenBank/DDBJ databases">
        <authorList>
            <person name="Nowell W R."/>
        </authorList>
    </citation>
    <scope>NUCLEOTIDE SEQUENCE</scope>
</reference>
<dbReference type="PANTHER" id="PTHR45641">
    <property type="entry name" value="TETRATRICOPEPTIDE REPEAT PROTEIN (AFU_ORTHOLOGUE AFUA_6G03870)"/>
    <property type="match status" value="1"/>
</dbReference>
<proteinExistence type="predicted"/>
<dbReference type="GO" id="GO:0008107">
    <property type="term" value="F:galactoside 2-alpha-L-fucosyltransferase activity"/>
    <property type="evidence" value="ECO:0007669"/>
    <property type="project" value="InterPro"/>
</dbReference>
<dbReference type="Pfam" id="PF13374">
    <property type="entry name" value="TPR_10"/>
    <property type="match status" value="1"/>
</dbReference>
<comment type="caution">
    <text evidence="6">The sequence shown here is derived from an EMBL/GenBank/DDBJ whole genome shotgun (WGS) entry which is preliminary data.</text>
</comment>
<dbReference type="InterPro" id="IPR019734">
    <property type="entry name" value="TPR_rpt"/>
</dbReference>
<accession>A0A815AB28</accession>
<evidence type="ECO:0000256" key="4">
    <source>
        <dbReference type="ARBA" id="ARBA00022803"/>
    </source>
</evidence>
<dbReference type="InterPro" id="IPR011990">
    <property type="entry name" value="TPR-like_helical_dom_sf"/>
</dbReference>
<evidence type="ECO:0000313" key="7">
    <source>
        <dbReference type="Proteomes" id="UP000663845"/>
    </source>
</evidence>
<dbReference type="SUPFAM" id="SSF81901">
    <property type="entry name" value="HCP-like"/>
    <property type="match status" value="1"/>
</dbReference>
<dbReference type="GO" id="GO:0016020">
    <property type="term" value="C:membrane"/>
    <property type="evidence" value="ECO:0007669"/>
    <property type="project" value="InterPro"/>
</dbReference>
<feature type="repeat" description="TPR" evidence="5">
    <location>
        <begin position="1188"/>
        <end position="1221"/>
    </location>
</feature>
<organism evidence="6 7">
    <name type="scientific">Adineta steineri</name>
    <dbReference type="NCBI Taxonomy" id="433720"/>
    <lineage>
        <taxon>Eukaryota</taxon>
        <taxon>Metazoa</taxon>
        <taxon>Spiralia</taxon>
        <taxon>Gnathifera</taxon>
        <taxon>Rotifera</taxon>
        <taxon>Eurotatoria</taxon>
        <taxon>Bdelloidea</taxon>
        <taxon>Adinetida</taxon>
        <taxon>Adinetidae</taxon>
        <taxon>Adineta</taxon>
    </lineage>
</organism>
<evidence type="ECO:0000313" key="6">
    <source>
        <dbReference type="EMBL" id="CAF1254243.1"/>
    </source>
</evidence>
<keyword evidence="1" id="KW-0328">Glycosyltransferase</keyword>
<dbReference type="SMART" id="SM00028">
    <property type="entry name" value="TPR"/>
    <property type="match status" value="20"/>
</dbReference>
<dbReference type="GO" id="GO:0005975">
    <property type="term" value="P:carbohydrate metabolic process"/>
    <property type="evidence" value="ECO:0007669"/>
    <property type="project" value="InterPro"/>
</dbReference>
<dbReference type="EMBL" id="CAJNOG010000463">
    <property type="protein sequence ID" value="CAF1254243.1"/>
    <property type="molecule type" value="Genomic_DNA"/>
</dbReference>
<feature type="repeat" description="TPR" evidence="5">
    <location>
        <begin position="1019"/>
        <end position="1052"/>
    </location>
</feature>
<dbReference type="PROSITE" id="PS50293">
    <property type="entry name" value="TPR_REGION"/>
    <property type="match status" value="1"/>
</dbReference>
<evidence type="ECO:0000256" key="2">
    <source>
        <dbReference type="ARBA" id="ARBA00022679"/>
    </source>
</evidence>
<dbReference type="Gene3D" id="3.90.176.10">
    <property type="entry name" value="Toxin ADP-ribosyltransferase, Chain A, domain 1"/>
    <property type="match status" value="1"/>
</dbReference>
<name>A0A815AB28_9BILA</name>
<keyword evidence="3" id="KW-0677">Repeat</keyword>
<feature type="repeat" description="TPR" evidence="5">
    <location>
        <begin position="437"/>
        <end position="470"/>
    </location>
</feature>
<evidence type="ECO:0000256" key="3">
    <source>
        <dbReference type="ARBA" id="ARBA00022737"/>
    </source>
</evidence>
<feature type="repeat" description="TPR" evidence="5">
    <location>
        <begin position="521"/>
        <end position="554"/>
    </location>
</feature>
<dbReference type="PROSITE" id="PS50005">
    <property type="entry name" value="TPR"/>
    <property type="match status" value="10"/>
</dbReference>
<gene>
    <name evidence="6" type="ORF">JYZ213_LOCUS29787</name>
</gene>
<feature type="repeat" description="TPR" evidence="5">
    <location>
        <begin position="605"/>
        <end position="638"/>
    </location>
</feature>
<feature type="repeat" description="TPR" evidence="5">
    <location>
        <begin position="563"/>
        <end position="596"/>
    </location>
</feature>
<dbReference type="Proteomes" id="UP000663845">
    <property type="component" value="Unassembled WGS sequence"/>
</dbReference>
<dbReference type="Pfam" id="PF13424">
    <property type="entry name" value="TPR_12"/>
    <property type="match status" value="2"/>
</dbReference>
<dbReference type="PROSITE" id="PS51996">
    <property type="entry name" value="TR_MART"/>
    <property type="match status" value="1"/>
</dbReference>
<dbReference type="PANTHER" id="PTHR45641:SF1">
    <property type="entry name" value="AAA+ ATPASE DOMAIN-CONTAINING PROTEIN"/>
    <property type="match status" value="1"/>
</dbReference>
<dbReference type="SUPFAM" id="SSF48452">
    <property type="entry name" value="TPR-like"/>
    <property type="match status" value="3"/>
</dbReference>
<dbReference type="SUPFAM" id="SSF56399">
    <property type="entry name" value="ADP-ribosylation"/>
    <property type="match status" value="1"/>
</dbReference>
<keyword evidence="2" id="KW-0808">Transferase</keyword>
<protein>
    <submittedName>
        <fullName evidence="6">Uncharacterized protein</fullName>
    </submittedName>
</protein>
<feature type="repeat" description="TPR" evidence="5">
    <location>
        <begin position="363"/>
        <end position="396"/>
    </location>
</feature>